<dbReference type="InterPro" id="IPR039422">
    <property type="entry name" value="MarR/SlyA-like"/>
</dbReference>
<dbReference type="EMBL" id="JBHSIM010000003">
    <property type="protein sequence ID" value="MFC4831071.1"/>
    <property type="molecule type" value="Genomic_DNA"/>
</dbReference>
<dbReference type="InterPro" id="IPR000835">
    <property type="entry name" value="HTH_MarR-typ"/>
</dbReference>
<dbReference type="SUPFAM" id="SSF46785">
    <property type="entry name" value="Winged helix' DNA-binding domain"/>
    <property type="match status" value="1"/>
</dbReference>
<dbReference type="InterPro" id="IPR036390">
    <property type="entry name" value="WH_DNA-bd_sf"/>
</dbReference>
<comment type="caution">
    <text evidence="2">The sequence shown here is derived from an EMBL/GenBank/DDBJ whole genome shotgun (WGS) entry which is preliminary data.</text>
</comment>
<gene>
    <name evidence="2" type="ORF">ACFPEL_01500</name>
</gene>
<dbReference type="InterPro" id="IPR036388">
    <property type="entry name" value="WH-like_DNA-bd_sf"/>
</dbReference>
<evidence type="ECO:0000313" key="3">
    <source>
        <dbReference type="Proteomes" id="UP001595909"/>
    </source>
</evidence>
<evidence type="ECO:0000259" key="1">
    <source>
        <dbReference type="SMART" id="SM00347"/>
    </source>
</evidence>
<reference evidence="3" key="1">
    <citation type="journal article" date="2019" name="Int. J. Syst. Evol. Microbiol.">
        <title>The Global Catalogue of Microorganisms (GCM) 10K type strain sequencing project: providing services to taxonomists for standard genome sequencing and annotation.</title>
        <authorList>
            <consortium name="The Broad Institute Genomics Platform"/>
            <consortium name="The Broad Institute Genome Sequencing Center for Infectious Disease"/>
            <person name="Wu L."/>
            <person name="Ma J."/>
        </authorList>
    </citation>
    <scope>NUCLEOTIDE SEQUENCE [LARGE SCALE GENOMIC DNA]</scope>
    <source>
        <strain evidence="3">CCUG 50347</strain>
    </source>
</reference>
<dbReference type="Pfam" id="PF01047">
    <property type="entry name" value="MarR"/>
    <property type="match status" value="1"/>
</dbReference>
<dbReference type="Proteomes" id="UP001595909">
    <property type="component" value="Unassembled WGS sequence"/>
</dbReference>
<feature type="domain" description="HTH marR-type" evidence="1">
    <location>
        <begin position="25"/>
        <end position="123"/>
    </location>
</feature>
<dbReference type="SMART" id="SM00347">
    <property type="entry name" value="HTH_MARR"/>
    <property type="match status" value="1"/>
</dbReference>
<name>A0ABV9RA78_9PSEU</name>
<proteinExistence type="predicted"/>
<dbReference type="RefSeq" id="WP_274186704.1">
    <property type="nucleotide sequence ID" value="NZ_BAABHN010000003.1"/>
</dbReference>
<dbReference type="PANTHER" id="PTHR33164:SF106">
    <property type="entry name" value="TRANSCRIPTIONAL REGULATORY PROTEIN"/>
    <property type="match status" value="1"/>
</dbReference>
<protein>
    <submittedName>
        <fullName evidence="2">MarR family transcriptional regulator</fullName>
    </submittedName>
</protein>
<evidence type="ECO:0000313" key="2">
    <source>
        <dbReference type="EMBL" id="MFC4831071.1"/>
    </source>
</evidence>
<keyword evidence="3" id="KW-1185">Reference proteome</keyword>
<dbReference type="Gene3D" id="1.10.10.10">
    <property type="entry name" value="Winged helix-like DNA-binding domain superfamily/Winged helix DNA-binding domain"/>
    <property type="match status" value="1"/>
</dbReference>
<organism evidence="2 3">
    <name type="scientific">Actinomycetospora chibensis</name>
    <dbReference type="NCBI Taxonomy" id="663606"/>
    <lineage>
        <taxon>Bacteria</taxon>
        <taxon>Bacillati</taxon>
        <taxon>Actinomycetota</taxon>
        <taxon>Actinomycetes</taxon>
        <taxon>Pseudonocardiales</taxon>
        <taxon>Pseudonocardiaceae</taxon>
        <taxon>Actinomycetospora</taxon>
    </lineage>
</organism>
<sequence>MDDRTWVATALVDDLAVALRRHHHEMARRLGLREVELACLQIVDRPRGMPMTALAERLGLSPGAATAVVDGLEEAGRVARWRDPDNRRKVVVGHLVAPRDHLSWQALLDDVQARQAPFSDAELLVVARWVAAMGNELHRRAGDLTDARAGREGLERRRREGPQ</sequence>
<accession>A0ABV9RA78</accession>
<dbReference type="PANTHER" id="PTHR33164">
    <property type="entry name" value="TRANSCRIPTIONAL REGULATOR, MARR FAMILY"/>
    <property type="match status" value="1"/>
</dbReference>